<dbReference type="InterPro" id="IPR038765">
    <property type="entry name" value="Papain-like_cys_pep_sf"/>
</dbReference>
<dbReference type="KEGG" id="lhf:JCM16775_0732"/>
<dbReference type="SUPFAM" id="SSF54001">
    <property type="entry name" value="Cysteine proteinases"/>
    <property type="match status" value="1"/>
</dbReference>
<reference evidence="7 8" key="1">
    <citation type="submission" date="2019-07" db="EMBL/GenBank/DDBJ databases">
        <title>Complete Genome Sequence of Leptotrichia hofstadii Strain JCM16775.</title>
        <authorList>
            <person name="Watanabe S."/>
            <person name="Cui L."/>
        </authorList>
    </citation>
    <scope>NUCLEOTIDE SEQUENCE [LARGE SCALE GENOMIC DNA]</scope>
    <source>
        <strain evidence="7 8">JCM16775</strain>
    </source>
</reference>
<keyword evidence="5" id="KW-0732">Signal</keyword>
<feature type="transmembrane region" description="Helical" evidence="4">
    <location>
        <begin position="234"/>
        <end position="258"/>
    </location>
</feature>
<feature type="signal peptide" evidence="5">
    <location>
        <begin position="1"/>
        <end position="19"/>
    </location>
</feature>
<feature type="chain" id="PRO_5021935465" description="Bacteriophage lysin domain-containing protein" evidence="5">
    <location>
        <begin position="20"/>
        <end position="483"/>
    </location>
</feature>
<evidence type="ECO:0000256" key="4">
    <source>
        <dbReference type="SAM" id="Phobius"/>
    </source>
</evidence>
<dbReference type="Gene3D" id="3.90.1720.10">
    <property type="entry name" value="endopeptidase domain like (from Nostoc punctiforme)"/>
    <property type="match status" value="1"/>
</dbReference>
<feature type="transmembrane region" description="Helical" evidence="4">
    <location>
        <begin position="357"/>
        <end position="376"/>
    </location>
</feature>
<feature type="transmembrane region" description="Helical" evidence="4">
    <location>
        <begin position="279"/>
        <end position="298"/>
    </location>
</feature>
<dbReference type="EMBL" id="AP019823">
    <property type="protein sequence ID" value="BBM38025.1"/>
    <property type="molecule type" value="Genomic_DNA"/>
</dbReference>
<dbReference type="RefSeq" id="WP_026745676.1">
    <property type="nucleotide sequence ID" value="NZ_AP019823.1"/>
</dbReference>
<dbReference type="Pfam" id="PF04610">
    <property type="entry name" value="TrbL"/>
    <property type="match status" value="1"/>
</dbReference>
<organism evidence="7 8">
    <name type="scientific">Leptotrichia hofstadii</name>
    <dbReference type="NCBI Taxonomy" id="157688"/>
    <lineage>
        <taxon>Bacteria</taxon>
        <taxon>Fusobacteriati</taxon>
        <taxon>Fusobacteriota</taxon>
        <taxon>Fusobacteriia</taxon>
        <taxon>Fusobacteriales</taxon>
        <taxon>Leptotrichiaceae</taxon>
        <taxon>Leptotrichia</taxon>
    </lineage>
</organism>
<sequence>MKKIVISLFFILNLIAVSAGNKGNYDVAKYRQDVVNYAMAQVGKAYSQANRMGANTYDCSSFVDRTSQAAGMSSVTGANTKNWANTTSSMRAGAKATKIATNQIKPGDAILFNGHVVYAIGTANGCSIDVVHASNSKPYPKGGVKVSKGYNICKAHGGYSGVITAEQVLINNGYTPVNSDGTVAVPPAGSTVSANGGHSGNNASTASTKSSLSVDWDNIQNEFVQMINSGIEKMIPGLLVLLSVLTVLEIMWVLYGYIVKNVLENLWMSLLRIMIRFSILAYVIPNAISLINMGYGIFSGIGSYFMGNSGGTVTLNSIWAIAGRETGKILKIINESNFNFFNIITDSRLFFEELGKILLLIGVIILVYYFVVKIIFEMMMAVLQFRMALGLSWIFLPFDVNSITKRDLGNKALTTLFLTGSKIVVIMALGGIVFKNLDVAGFGEVTFKELKYETIFLFITVGMVMAFVMNEADKITTTLAKGN</sequence>
<name>A0A510JID9_9FUSO</name>
<evidence type="ECO:0000256" key="3">
    <source>
        <dbReference type="ARBA" id="ARBA00023136"/>
    </source>
</evidence>
<evidence type="ECO:0000259" key="6">
    <source>
        <dbReference type="Pfam" id="PF05382"/>
    </source>
</evidence>
<evidence type="ECO:0000313" key="7">
    <source>
        <dbReference type="EMBL" id="BBM38025.1"/>
    </source>
</evidence>
<feature type="domain" description="Bacteriophage lysin" evidence="6">
    <location>
        <begin position="35"/>
        <end position="112"/>
    </location>
</feature>
<keyword evidence="3 4" id="KW-0472">Membrane</keyword>
<keyword evidence="1 4" id="KW-0812">Transmembrane</keyword>
<keyword evidence="2 4" id="KW-1133">Transmembrane helix</keyword>
<feature type="transmembrane region" description="Helical" evidence="4">
    <location>
        <begin position="454"/>
        <end position="472"/>
    </location>
</feature>
<protein>
    <recommendedName>
        <fullName evidence="6">Bacteriophage lysin domain-containing protein</fullName>
    </recommendedName>
</protein>
<keyword evidence="8" id="KW-1185">Reference proteome</keyword>
<evidence type="ECO:0000313" key="8">
    <source>
        <dbReference type="Proteomes" id="UP000321892"/>
    </source>
</evidence>
<dbReference type="Pfam" id="PF05382">
    <property type="entry name" value="Amidase_5"/>
    <property type="match status" value="1"/>
</dbReference>
<evidence type="ECO:0000256" key="1">
    <source>
        <dbReference type="ARBA" id="ARBA00022692"/>
    </source>
</evidence>
<dbReference type="InterPro" id="IPR008044">
    <property type="entry name" value="Phage_lysin"/>
</dbReference>
<gene>
    <name evidence="7" type="ORF">JCM16775_0732</name>
</gene>
<feature type="transmembrane region" description="Helical" evidence="4">
    <location>
        <begin position="412"/>
        <end position="434"/>
    </location>
</feature>
<proteinExistence type="predicted"/>
<evidence type="ECO:0000256" key="2">
    <source>
        <dbReference type="ARBA" id="ARBA00022989"/>
    </source>
</evidence>
<evidence type="ECO:0000256" key="5">
    <source>
        <dbReference type="SAM" id="SignalP"/>
    </source>
</evidence>
<accession>A0A510JID9</accession>
<dbReference type="AlphaFoldDB" id="A0A510JID9"/>
<dbReference type="OrthoDB" id="82003at2"/>
<dbReference type="Proteomes" id="UP000321892">
    <property type="component" value="Chromosome"/>
</dbReference>
<dbReference type="InterPro" id="IPR007688">
    <property type="entry name" value="Conjugal_tfr_TrbL/VirB6"/>
</dbReference>